<accession>A0A3B1BPZ6</accession>
<proteinExistence type="predicted"/>
<reference evidence="1" key="1">
    <citation type="submission" date="2018-06" db="EMBL/GenBank/DDBJ databases">
        <authorList>
            <person name="Zhirakovskaya E."/>
        </authorList>
    </citation>
    <scope>NUCLEOTIDE SEQUENCE</scope>
</reference>
<evidence type="ECO:0000313" key="1">
    <source>
        <dbReference type="EMBL" id="VAX08415.1"/>
    </source>
</evidence>
<organism evidence="1">
    <name type="scientific">hydrothermal vent metagenome</name>
    <dbReference type="NCBI Taxonomy" id="652676"/>
    <lineage>
        <taxon>unclassified sequences</taxon>
        <taxon>metagenomes</taxon>
        <taxon>ecological metagenomes</taxon>
    </lineage>
</organism>
<gene>
    <name evidence="1" type="ORF">MNBD_GAMMA26-571</name>
</gene>
<protein>
    <submittedName>
        <fullName evidence="1">Uncharacterized protein</fullName>
    </submittedName>
</protein>
<sequence>LIRPQGQLTLSMSANEAAQNELLHYLDEIKIAA</sequence>
<name>A0A3B1BPZ6_9ZZZZ</name>
<dbReference type="EMBL" id="UOFX01000035">
    <property type="protein sequence ID" value="VAX08415.1"/>
    <property type="molecule type" value="Genomic_DNA"/>
</dbReference>
<dbReference type="AlphaFoldDB" id="A0A3B1BPZ6"/>
<feature type="non-terminal residue" evidence="1">
    <location>
        <position position="1"/>
    </location>
</feature>